<dbReference type="STRING" id="8167.A0A484DDK0"/>
<reference evidence="1 2" key="1">
    <citation type="submission" date="2019-01" db="EMBL/GenBank/DDBJ databases">
        <title>A chromosome-scale genome assembly of the yellow perch, Perca flavescens.</title>
        <authorList>
            <person name="Feron R."/>
            <person name="Morvezen R."/>
            <person name="Bestin A."/>
            <person name="Haffray P."/>
            <person name="Klopp C."/>
            <person name="Zahm M."/>
            <person name="Cabau C."/>
            <person name="Roques C."/>
            <person name="Donnadieu C."/>
            <person name="Bouchez O."/>
            <person name="Christie M."/>
            <person name="Larson W."/>
            <person name="Guiguen Y."/>
        </authorList>
    </citation>
    <scope>NUCLEOTIDE SEQUENCE [LARGE SCALE GENOMIC DNA]</scope>
    <source>
        <strain evidence="1">YP-PL-M2</strain>
        <tissue evidence="1">Blood</tissue>
    </source>
</reference>
<comment type="caution">
    <text evidence="1">The sequence shown here is derived from an EMBL/GenBank/DDBJ whole genome shotgun (WGS) entry which is preliminary data.</text>
</comment>
<protein>
    <submittedName>
        <fullName evidence="1">Uncharacterized protein</fullName>
    </submittedName>
</protein>
<dbReference type="EMBL" id="SCKG01000005">
    <property type="protein sequence ID" value="TDH13144.1"/>
    <property type="molecule type" value="Genomic_DNA"/>
</dbReference>
<organism evidence="1 2">
    <name type="scientific">Perca flavescens</name>
    <name type="common">American yellow perch</name>
    <name type="synonym">Morone flavescens</name>
    <dbReference type="NCBI Taxonomy" id="8167"/>
    <lineage>
        <taxon>Eukaryota</taxon>
        <taxon>Metazoa</taxon>
        <taxon>Chordata</taxon>
        <taxon>Craniata</taxon>
        <taxon>Vertebrata</taxon>
        <taxon>Euteleostomi</taxon>
        <taxon>Actinopterygii</taxon>
        <taxon>Neopterygii</taxon>
        <taxon>Teleostei</taxon>
        <taxon>Neoteleostei</taxon>
        <taxon>Acanthomorphata</taxon>
        <taxon>Eupercaria</taxon>
        <taxon>Perciformes</taxon>
        <taxon>Percoidei</taxon>
        <taxon>Percidae</taxon>
        <taxon>Percinae</taxon>
        <taxon>Perca</taxon>
    </lineage>
</organism>
<evidence type="ECO:0000313" key="2">
    <source>
        <dbReference type="Proteomes" id="UP000295070"/>
    </source>
</evidence>
<dbReference type="Proteomes" id="UP000295070">
    <property type="component" value="Chromosome 5"/>
</dbReference>
<gene>
    <name evidence="1" type="ORF">EPR50_G00054810</name>
</gene>
<evidence type="ECO:0000313" key="1">
    <source>
        <dbReference type="EMBL" id="TDH13144.1"/>
    </source>
</evidence>
<sequence>MSAVQHVKRVVNERLTAAAEEIFGVFEKTIFEYEEELGRQRRLLDLVWKPEMNVLMTELPQPRVCKEEEVLADQQQLCIQERNSSLDQEEPEPPQIKEEQEELCLSQEGEQLVLKQETDAFTLTPTYEERDHSEALWYQKQTVTTSSSLTTIMKLRAKIREEEKTQDQLDIQSQNQTRDITEAEVTVTM</sequence>
<name>A0A484DDK0_PERFV</name>
<accession>A0A484DDK0</accession>
<proteinExistence type="predicted"/>
<dbReference type="AlphaFoldDB" id="A0A484DDK0"/>
<keyword evidence="2" id="KW-1185">Reference proteome</keyword>